<comment type="caution">
    <text evidence="1">The sequence shown here is derived from an EMBL/GenBank/DDBJ whole genome shotgun (WGS) entry which is preliminary data.</text>
</comment>
<organism evidence="1 2">
    <name type="scientific">Lentilactobacillus diolivorans DSM 14421</name>
    <dbReference type="NCBI Taxonomy" id="1423739"/>
    <lineage>
        <taxon>Bacteria</taxon>
        <taxon>Bacillati</taxon>
        <taxon>Bacillota</taxon>
        <taxon>Bacilli</taxon>
        <taxon>Lactobacillales</taxon>
        <taxon>Lactobacillaceae</taxon>
        <taxon>Lentilactobacillus</taxon>
    </lineage>
</organism>
<protein>
    <submittedName>
        <fullName evidence="1">Uncharacterized protein</fullName>
    </submittedName>
</protein>
<accession>A0A0R1S6F6</accession>
<evidence type="ECO:0000313" key="1">
    <source>
        <dbReference type="EMBL" id="KRL64544.1"/>
    </source>
</evidence>
<dbReference type="EMBL" id="AZEY01000090">
    <property type="protein sequence ID" value="KRL64544.1"/>
    <property type="molecule type" value="Genomic_DNA"/>
</dbReference>
<dbReference type="Proteomes" id="UP000052013">
    <property type="component" value="Unassembled WGS sequence"/>
</dbReference>
<reference evidence="1 2" key="1">
    <citation type="journal article" date="2015" name="Genome Announc.">
        <title>Expanding the biotechnology potential of lactobacilli through comparative genomics of 213 strains and associated genera.</title>
        <authorList>
            <person name="Sun Z."/>
            <person name="Harris H.M."/>
            <person name="McCann A."/>
            <person name="Guo C."/>
            <person name="Argimon S."/>
            <person name="Zhang W."/>
            <person name="Yang X."/>
            <person name="Jeffery I.B."/>
            <person name="Cooney J.C."/>
            <person name="Kagawa T.F."/>
            <person name="Liu W."/>
            <person name="Song Y."/>
            <person name="Salvetti E."/>
            <person name="Wrobel A."/>
            <person name="Rasinkangas P."/>
            <person name="Parkhill J."/>
            <person name="Rea M.C."/>
            <person name="O'Sullivan O."/>
            <person name="Ritari J."/>
            <person name="Douillard F.P."/>
            <person name="Paul Ross R."/>
            <person name="Yang R."/>
            <person name="Briner A.E."/>
            <person name="Felis G.E."/>
            <person name="de Vos W.M."/>
            <person name="Barrangou R."/>
            <person name="Klaenhammer T.R."/>
            <person name="Caufield P.W."/>
            <person name="Cui Y."/>
            <person name="Zhang H."/>
            <person name="O'Toole P.W."/>
        </authorList>
    </citation>
    <scope>NUCLEOTIDE SEQUENCE [LARGE SCALE GENOMIC DNA]</scope>
    <source>
        <strain evidence="1 2">DSM 14421</strain>
    </source>
</reference>
<evidence type="ECO:0000313" key="2">
    <source>
        <dbReference type="Proteomes" id="UP000052013"/>
    </source>
</evidence>
<dbReference type="PATRIC" id="fig|1423739.3.peg.1105"/>
<proteinExistence type="predicted"/>
<dbReference type="STRING" id="1423739.FC85_GL001054"/>
<name>A0A0R1S6F6_9LACO</name>
<sequence>MDQDIKLALVLFIVLAQGLEPDYKRKMIFGLSAMLKNDKKIIDKPHKSGYYHF</sequence>
<gene>
    <name evidence="1" type="ORF">FC85_GL001054</name>
</gene>
<dbReference type="AlphaFoldDB" id="A0A0R1S6F6"/>